<dbReference type="InterPro" id="IPR008972">
    <property type="entry name" value="Cupredoxin"/>
</dbReference>
<reference evidence="3 4" key="1">
    <citation type="journal article" date="2016" name="Nat. Commun.">
        <title>Thousands of microbial genomes shed light on interconnected biogeochemical processes in an aquifer system.</title>
        <authorList>
            <person name="Anantharaman K."/>
            <person name="Brown C.T."/>
            <person name="Hug L.A."/>
            <person name="Sharon I."/>
            <person name="Castelle C.J."/>
            <person name="Probst A.J."/>
            <person name="Thomas B.C."/>
            <person name="Singh A."/>
            <person name="Wilkins M.J."/>
            <person name="Karaoz U."/>
            <person name="Brodie E.L."/>
            <person name="Williams K.H."/>
            <person name="Hubbard S.S."/>
            <person name="Banfield J.F."/>
        </authorList>
    </citation>
    <scope>NUCLEOTIDE SEQUENCE [LARGE SCALE GENOMIC DNA]</scope>
</reference>
<dbReference type="EMBL" id="MGIL01000017">
    <property type="protein sequence ID" value="OGM88063.1"/>
    <property type="molecule type" value="Genomic_DNA"/>
</dbReference>
<keyword evidence="1" id="KW-1133">Transmembrane helix</keyword>
<dbReference type="SUPFAM" id="SSF49503">
    <property type="entry name" value="Cupredoxins"/>
    <property type="match status" value="1"/>
</dbReference>
<dbReference type="InterPro" id="IPR028096">
    <property type="entry name" value="EfeO_Cupredoxin"/>
</dbReference>
<proteinExistence type="predicted"/>
<dbReference type="AlphaFoldDB" id="A0A1F8DHJ4"/>
<protein>
    <recommendedName>
        <fullName evidence="2">EfeO-type cupredoxin-like domain-containing protein</fullName>
    </recommendedName>
</protein>
<evidence type="ECO:0000256" key="1">
    <source>
        <dbReference type="SAM" id="Phobius"/>
    </source>
</evidence>
<name>A0A1F8DHJ4_9BACT</name>
<evidence type="ECO:0000313" key="3">
    <source>
        <dbReference type="EMBL" id="OGM88063.1"/>
    </source>
</evidence>
<evidence type="ECO:0000313" key="4">
    <source>
        <dbReference type="Proteomes" id="UP000177596"/>
    </source>
</evidence>
<gene>
    <name evidence="3" type="ORF">A2573_00985</name>
</gene>
<sequence length="154" mass="16477">MEDSNTVPTETKKKFNPVYVIGGLIVLGVAVALIVSGNRKKDQQGTEAVKNDIPNVQTSAVVSPVKEFTVNGSSFDFDPKTVTVNKGDTVKITFVDGDGTHDLVVEGYNVSTKRLSGGGSDTIQFIADKTGSFEYYCSVSNHRDLGMKGVLVVQ</sequence>
<dbReference type="Proteomes" id="UP000177596">
    <property type="component" value="Unassembled WGS sequence"/>
</dbReference>
<dbReference type="Pfam" id="PF13473">
    <property type="entry name" value="Cupredoxin_1"/>
    <property type="match status" value="1"/>
</dbReference>
<keyword evidence="1" id="KW-0812">Transmembrane</keyword>
<organism evidence="3 4">
    <name type="scientific">Candidatus Woesebacteria bacterium RIFOXYD1_FULL_43_18</name>
    <dbReference type="NCBI Taxonomy" id="1802551"/>
    <lineage>
        <taxon>Bacteria</taxon>
        <taxon>Candidatus Woeseibacteriota</taxon>
    </lineage>
</organism>
<feature type="domain" description="EfeO-type cupredoxin-like" evidence="2">
    <location>
        <begin position="63"/>
        <end position="153"/>
    </location>
</feature>
<accession>A0A1F8DHJ4</accession>
<comment type="caution">
    <text evidence="3">The sequence shown here is derived from an EMBL/GenBank/DDBJ whole genome shotgun (WGS) entry which is preliminary data.</text>
</comment>
<evidence type="ECO:0000259" key="2">
    <source>
        <dbReference type="Pfam" id="PF13473"/>
    </source>
</evidence>
<dbReference type="Gene3D" id="2.60.40.420">
    <property type="entry name" value="Cupredoxins - blue copper proteins"/>
    <property type="match status" value="1"/>
</dbReference>
<keyword evidence="1" id="KW-0472">Membrane</keyword>
<feature type="transmembrane region" description="Helical" evidence="1">
    <location>
        <begin position="18"/>
        <end position="35"/>
    </location>
</feature>